<proteinExistence type="predicted"/>
<name>A0ABD3AUC6_9GENT</name>
<feature type="region of interest" description="Disordered" evidence="1">
    <location>
        <begin position="21"/>
        <end position="98"/>
    </location>
</feature>
<sequence>MGRGGETGRVRSWRALDLIREKARREKDTQEMEEKRMEERKEGGDVEGSRSKLLKKKKGRGGISDWLGKWQEMKQDVKGWERRKEAERRGGRVRGGKG</sequence>
<accession>A0ABD3AUC6</accession>
<keyword evidence="3" id="KW-1185">Reference proteome</keyword>
<comment type="caution">
    <text evidence="2">The sequence shown here is derived from an EMBL/GenBank/DDBJ whole genome shotgun (WGS) entry which is preliminary data.</text>
</comment>
<evidence type="ECO:0000313" key="2">
    <source>
        <dbReference type="EMBL" id="KAL3534582.1"/>
    </source>
</evidence>
<feature type="compositionally biased region" description="Basic and acidic residues" evidence="1">
    <location>
        <begin position="21"/>
        <end position="50"/>
    </location>
</feature>
<protein>
    <submittedName>
        <fullName evidence="2">Uncharacterized protein</fullName>
    </submittedName>
</protein>
<reference evidence="2 3" key="1">
    <citation type="submission" date="2024-11" db="EMBL/GenBank/DDBJ databases">
        <title>A near-complete genome assembly of Cinchona calisaya.</title>
        <authorList>
            <person name="Lian D.C."/>
            <person name="Zhao X.W."/>
            <person name="Wei L."/>
        </authorList>
    </citation>
    <scope>NUCLEOTIDE SEQUENCE [LARGE SCALE GENOMIC DNA]</scope>
    <source>
        <tissue evidence="2">Nenye</tissue>
    </source>
</reference>
<dbReference type="Proteomes" id="UP001630127">
    <property type="component" value="Unassembled WGS sequence"/>
</dbReference>
<organism evidence="2 3">
    <name type="scientific">Cinchona calisaya</name>
    <dbReference type="NCBI Taxonomy" id="153742"/>
    <lineage>
        <taxon>Eukaryota</taxon>
        <taxon>Viridiplantae</taxon>
        <taxon>Streptophyta</taxon>
        <taxon>Embryophyta</taxon>
        <taxon>Tracheophyta</taxon>
        <taxon>Spermatophyta</taxon>
        <taxon>Magnoliopsida</taxon>
        <taxon>eudicotyledons</taxon>
        <taxon>Gunneridae</taxon>
        <taxon>Pentapetalae</taxon>
        <taxon>asterids</taxon>
        <taxon>lamiids</taxon>
        <taxon>Gentianales</taxon>
        <taxon>Rubiaceae</taxon>
        <taxon>Cinchonoideae</taxon>
        <taxon>Cinchoneae</taxon>
        <taxon>Cinchona</taxon>
    </lineage>
</organism>
<evidence type="ECO:0000313" key="3">
    <source>
        <dbReference type="Proteomes" id="UP001630127"/>
    </source>
</evidence>
<gene>
    <name evidence="2" type="ORF">ACH5RR_003043</name>
</gene>
<feature type="compositionally biased region" description="Basic and acidic residues" evidence="1">
    <location>
        <begin position="71"/>
        <end position="90"/>
    </location>
</feature>
<dbReference type="EMBL" id="JBJUIK010000002">
    <property type="protein sequence ID" value="KAL3534582.1"/>
    <property type="molecule type" value="Genomic_DNA"/>
</dbReference>
<dbReference type="AlphaFoldDB" id="A0ABD3AUC6"/>
<evidence type="ECO:0000256" key="1">
    <source>
        <dbReference type="SAM" id="MobiDB-lite"/>
    </source>
</evidence>